<dbReference type="PANTHER" id="PTHR23089">
    <property type="entry name" value="HISTIDINE TRIAD HIT PROTEIN"/>
    <property type="match status" value="1"/>
</dbReference>
<reference evidence="5 7" key="1">
    <citation type="submission" date="2014-03" db="EMBL/GenBank/DDBJ databases">
        <title>Complete genome sequence of the Radio-Resistant Rubrobacter radiotolerans RSPS-4.</title>
        <authorList>
            <person name="Egas C.C."/>
            <person name="Barroso C.C."/>
            <person name="Froufe H.J.C."/>
            <person name="Pacheco J.J."/>
            <person name="Albuquerque L.L."/>
            <person name="da Costa M.M.S."/>
        </authorList>
    </citation>
    <scope>NUCLEOTIDE SEQUENCE [LARGE SCALE GENOMIC DNA]</scope>
    <source>
        <strain evidence="5 7">RSPS-4</strain>
    </source>
</reference>
<feature type="active site" description="Tele-AMP-histidine intermediate" evidence="1">
    <location>
        <position position="102"/>
    </location>
</feature>
<dbReference type="PROSITE" id="PS00892">
    <property type="entry name" value="HIT_1"/>
    <property type="match status" value="1"/>
</dbReference>
<dbReference type="AlphaFoldDB" id="A0A023X5E5"/>
<feature type="domain" description="HIT" evidence="4">
    <location>
        <begin position="8"/>
        <end position="116"/>
    </location>
</feature>
<name>A0A023X5E5_RUBRA</name>
<dbReference type="InterPro" id="IPR001310">
    <property type="entry name" value="Histidine_triad_HIT"/>
</dbReference>
<evidence type="ECO:0000313" key="5">
    <source>
        <dbReference type="EMBL" id="AHY47431.1"/>
    </source>
</evidence>
<keyword evidence="5" id="KW-0378">Hydrolase</keyword>
<feature type="short sequence motif" description="Histidine triad motif" evidence="2 3">
    <location>
        <begin position="100"/>
        <end position="104"/>
    </location>
</feature>
<dbReference type="OrthoDB" id="9784774at2"/>
<protein>
    <submittedName>
        <fullName evidence="5">Diadenosine tetraphosphate (Ap4A) hydrolase and other HIT family hydrolase</fullName>
    </submittedName>
    <submittedName>
        <fullName evidence="6">Histidine triad nucleotide-binding protein</fullName>
    </submittedName>
</protein>
<dbReference type="Proteomes" id="UP001281130">
    <property type="component" value="Unassembled WGS sequence"/>
</dbReference>
<proteinExistence type="predicted"/>
<dbReference type="KEGG" id="rrd:RradSPS_2148"/>
<evidence type="ECO:0000256" key="2">
    <source>
        <dbReference type="PIRSR" id="PIRSR601310-3"/>
    </source>
</evidence>
<dbReference type="Proteomes" id="UP000025229">
    <property type="component" value="Chromosome"/>
</dbReference>
<dbReference type="RefSeq" id="WP_038682622.1">
    <property type="nucleotide sequence ID" value="NZ_CP007514.1"/>
</dbReference>
<dbReference type="InterPro" id="IPR019808">
    <property type="entry name" value="Histidine_triad_CS"/>
</dbReference>
<dbReference type="GO" id="GO:0016787">
    <property type="term" value="F:hydrolase activity"/>
    <property type="evidence" value="ECO:0007669"/>
    <property type="project" value="UniProtKB-KW"/>
</dbReference>
<dbReference type="SUPFAM" id="SSF54197">
    <property type="entry name" value="HIT-like"/>
    <property type="match status" value="1"/>
</dbReference>
<dbReference type="InterPro" id="IPR011146">
    <property type="entry name" value="HIT-like"/>
</dbReference>
<keyword evidence="7" id="KW-1185">Reference proteome</keyword>
<dbReference type="EMBL" id="CP007514">
    <property type="protein sequence ID" value="AHY47431.1"/>
    <property type="molecule type" value="Genomic_DNA"/>
</dbReference>
<organism evidence="5 7">
    <name type="scientific">Rubrobacter radiotolerans</name>
    <name type="common">Arthrobacter radiotolerans</name>
    <dbReference type="NCBI Taxonomy" id="42256"/>
    <lineage>
        <taxon>Bacteria</taxon>
        <taxon>Bacillati</taxon>
        <taxon>Actinomycetota</taxon>
        <taxon>Rubrobacteria</taxon>
        <taxon>Rubrobacterales</taxon>
        <taxon>Rubrobacteraceae</taxon>
        <taxon>Rubrobacter</taxon>
    </lineage>
</organism>
<dbReference type="EMBL" id="JAWXXX010000001">
    <property type="protein sequence ID" value="MDX5894834.1"/>
    <property type="molecule type" value="Genomic_DNA"/>
</dbReference>
<dbReference type="Gene3D" id="3.30.428.10">
    <property type="entry name" value="HIT-like"/>
    <property type="match status" value="1"/>
</dbReference>
<evidence type="ECO:0000256" key="3">
    <source>
        <dbReference type="PROSITE-ProRule" id="PRU00464"/>
    </source>
</evidence>
<evidence type="ECO:0000256" key="1">
    <source>
        <dbReference type="PIRSR" id="PIRSR601310-1"/>
    </source>
</evidence>
<evidence type="ECO:0000259" key="4">
    <source>
        <dbReference type="PROSITE" id="PS51084"/>
    </source>
</evidence>
<dbReference type="CDD" id="cd01276">
    <property type="entry name" value="PKCI_related"/>
    <property type="match status" value="1"/>
</dbReference>
<dbReference type="HOGENOM" id="CLU_056776_8_1_11"/>
<accession>A0A023X5E5</accession>
<dbReference type="PROSITE" id="PS51084">
    <property type="entry name" value="HIT_2"/>
    <property type="match status" value="1"/>
</dbReference>
<reference evidence="6" key="2">
    <citation type="submission" date="2023-11" db="EMBL/GenBank/DDBJ databases">
        <title>MicrobeMod: A computational toolkit for identifying prokaryotic methylation and restriction-modification with nanopore sequencing.</title>
        <authorList>
            <person name="Crits-Christoph A."/>
            <person name="Kang S.C."/>
            <person name="Lee H."/>
            <person name="Ostrov N."/>
        </authorList>
    </citation>
    <scope>NUCLEOTIDE SEQUENCE</scope>
    <source>
        <strain evidence="6">ATCC 51242</strain>
    </source>
</reference>
<dbReference type="Pfam" id="PF01230">
    <property type="entry name" value="HIT"/>
    <property type="match status" value="1"/>
</dbReference>
<gene>
    <name evidence="5" type="ORF">RradSPS_2148</name>
    <name evidence="6" type="ORF">SIL72_12470</name>
</gene>
<dbReference type="PRINTS" id="PR00332">
    <property type="entry name" value="HISTRIAD"/>
</dbReference>
<dbReference type="STRING" id="42256.RradSPS_2148"/>
<dbReference type="eggNOG" id="COG0537">
    <property type="taxonomic scope" value="Bacteria"/>
</dbReference>
<dbReference type="InterPro" id="IPR036265">
    <property type="entry name" value="HIT-like_sf"/>
</dbReference>
<evidence type="ECO:0000313" key="6">
    <source>
        <dbReference type="EMBL" id="MDX5894834.1"/>
    </source>
</evidence>
<evidence type="ECO:0000313" key="7">
    <source>
        <dbReference type="Proteomes" id="UP000025229"/>
    </source>
</evidence>
<sequence>MSDREKTLFQKMMSGEIEADVVYEDDLCIAIRDINPQAPTHLLVVPRKPIPTLDDLTEEDEPLVGHLFTVAKKVAASEGLTNGYRTVFNCKEDANQTVEHIHLHVLGGRKMKWPPG</sequence>